<name>X0XBE5_9ZZZZ</name>
<dbReference type="InterPro" id="IPR050250">
    <property type="entry name" value="Macrolide_Exporter_MacB"/>
</dbReference>
<dbReference type="GO" id="GO:0005886">
    <property type="term" value="C:plasma membrane"/>
    <property type="evidence" value="ECO:0007669"/>
    <property type="project" value="TreeGrafter"/>
</dbReference>
<evidence type="ECO:0000256" key="1">
    <source>
        <dbReference type="SAM" id="Phobius"/>
    </source>
</evidence>
<feature type="domain" description="MacB-like periplasmic core" evidence="2">
    <location>
        <begin position="21"/>
        <end position="187"/>
    </location>
</feature>
<evidence type="ECO:0000259" key="2">
    <source>
        <dbReference type="Pfam" id="PF12704"/>
    </source>
</evidence>
<dbReference type="AlphaFoldDB" id="X0XBE5"/>
<dbReference type="EMBL" id="BARS01042230">
    <property type="protein sequence ID" value="GAG40489.1"/>
    <property type="molecule type" value="Genomic_DNA"/>
</dbReference>
<keyword evidence="1" id="KW-0472">Membrane</keyword>
<protein>
    <recommendedName>
        <fullName evidence="2">MacB-like periplasmic core domain-containing protein</fullName>
    </recommendedName>
</protein>
<keyword evidence="1" id="KW-1133">Transmembrane helix</keyword>
<feature type="transmembrane region" description="Helical" evidence="1">
    <location>
        <begin position="20"/>
        <end position="42"/>
    </location>
</feature>
<accession>X0XBE5</accession>
<keyword evidence="1" id="KW-0812">Transmembrane</keyword>
<dbReference type="Pfam" id="PF12704">
    <property type="entry name" value="MacB_PCD"/>
    <property type="match status" value="1"/>
</dbReference>
<dbReference type="PANTHER" id="PTHR30572">
    <property type="entry name" value="MEMBRANE COMPONENT OF TRANSPORTER-RELATED"/>
    <property type="match status" value="1"/>
</dbReference>
<organism evidence="3">
    <name type="scientific">marine sediment metagenome</name>
    <dbReference type="NCBI Taxonomy" id="412755"/>
    <lineage>
        <taxon>unclassified sequences</taxon>
        <taxon>metagenomes</taxon>
        <taxon>ecological metagenomes</taxon>
    </lineage>
</organism>
<evidence type="ECO:0000313" key="3">
    <source>
        <dbReference type="EMBL" id="GAG40489.1"/>
    </source>
</evidence>
<sequence length="188" mass="20864">MKWGEFFNVSMASLHANKVRSLLTMLGIIIGVGAVIVMISLGQGAKKAVADRLEALGTNLIYIRSGAPHMRRVRMAAGTYQRLDERDLRRLRAETVAVDNIVPEIRGGKQVIYGNKNWNTTVIGTGPEYLELRSYTLADGDNFTERDVNSIKRVAVIGPNVVENLFENINPIGQTIRIGRIRFEVIGL</sequence>
<reference evidence="3" key="1">
    <citation type="journal article" date="2014" name="Front. Microbiol.">
        <title>High frequency of phylogenetically diverse reductive dehalogenase-homologous genes in deep subseafloor sedimentary metagenomes.</title>
        <authorList>
            <person name="Kawai M."/>
            <person name="Futagami T."/>
            <person name="Toyoda A."/>
            <person name="Takaki Y."/>
            <person name="Nishi S."/>
            <person name="Hori S."/>
            <person name="Arai W."/>
            <person name="Tsubouchi T."/>
            <person name="Morono Y."/>
            <person name="Uchiyama I."/>
            <person name="Ito T."/>
            <person name="Fujiyama A."/>
            <person name="Inagaki F."/>
            <person name="Takami H."/>
        </authorList>
    </citation>
    <scope>NUCLEOTIDE SEQUENCE</scope>
    <source>
        <strain evidence="3">Expedition CK06-06</strain>
    </source>
</reference>
<proteinExistence type="predicted"/>
<comment type="caution">
    <text evidence="3">The sequence shown here is derived from an EMBL/GenBank/DDBJ whole genome shotgun (WGS) entry which is preliminary data.</text>
</comment>
<gene>
    <name evidence="3" type="ORF">S01H1_64095</name>
</gene>
<dbReference type="InterPro" id="IPR025857">
    <property type="entry name" value="MacB_PCD"/>
</dbReference>
<dbReference type="GO" id="GO:0022857">
    <property type="term" value="F:transmembrane transporter activity"/>
    <property type="evidence" value="ECO:0007669"/>
    <property type="project" value="TreeGrafter"/>
</dbReference>
<feature type="non-terminal residue" evidence="3">
    <location>
        <position position="188"/>
    </location>
</feature>
<dbReference type="PANTHER" id="PTHR30572:SF4">
    <property type="entry name" value="ABC TRANSPORTER PERMEASE YTRF"/>
    <property type="match status" value="1"/>
</dbReference>